<comment type="cofactor">
    <cofactor evidence="1 7">
        <name>pyridoxal 5'-phosphate</name>
        <dbReference type="ChEBI" id="CHEBI:597326"/>
    </cofactor>
</comment>
<organism evidence="10 11">
    <name type="scientific">Candidatus Iainarchaeum sp</name>
    <dbReference type="NCBI Taxonomy" id="3101447"/>
    <lineage>
        <taxon>Archaea</taxon>
        <taxon>Candidatus Iainarchaeota</taxon>
        <taxon>Candidatus Iainarchaeia</taxon>
        <taxon>Candidatus Iainarchaeales</taxon>
        <taxon>Candidatus Iainarchaeaceae</taxon>
        <taxon>Candidatus Iainarchaeum</taxon>
    </lineage>
</organism>
<evidence type="ECO:0000256" key="4">
    <source>
        <dbReference type="ARBA" id="ARBA00022679"/>
    </source>
</evidence>
<evidence type="ECO:0000256" key="3">
    <source>
        <dbReference type="ARBA" id="ARBA00012239"/>
    </source>
</evidence>
<dbReference type="CDD" id="cd06453">
    <property type="entry name" value="SufS_like"/>
    <property type="match status" value="1"/>
</dbReference>
<accession>A0A8T3YLA3</accession>
<dbReference type="GO" id="GO:0030170">
    <property type="term" value="F:pyridoxal phosphate binding"/>
    <property type="evidence" value="ECO:0007669"/>
    <property type="project" value="UniProtKB-UniRule"/>
</dbReference>
<evidence type="ECO:0000256" key="8">
    <source>
        <dbReference type="RuleBase" id="RU004506"/>
    </source>
</evidence>
<comment type="function">
    <text evidence="8">Catalyzes the removal of elemental sulfur and selenium atoms from L-cysteine, L-cystine, L-selenocysteine, and L-selenocystine to produce L-alanine.</text>
</comment>
<evidence type="ECO:0000313" key="10">
    <source>
        <dbReference type="EMBL" id="MBI4210417.1"/>
    </source>
</evidence>
<evidence type="ECO:0000256" key="6">
    <source>
        <dbReference type="ARBA" id="ARBA00050776"/>
    </source>
</evidence>
<name>A0A8T3YLA3_9ARCH</name>
<dbReference type="GO" id="GO:0006534">
    <property type="term" value="P:cysteine metabolic process"/>
    <property type="evidence" value="ECO:0007669"/>
    <property type="project" value="UniProtKB-UniRule"/>
</dbReference>
<dbReference type="NCBIfam" id="TIGR01979">
    <property type="entry name" value="sufS"/>
    <property type="match status" value="1"/>
</dbReference>
<dbReference type="InterPro" id="IPR015424">
    <property type="entry name" value="PyrdxlP-dep_Trfase"/>
</dbReference>
<proteinExistence type="inferred from homology"/>
<dbReference type="InterPro" id="IPR015421">
    <property type="entry name" value="PyrdxlP-dep_Trfase_major"/>
</dbReference>
<protein>
    <recommendedName>
        <fullName evidence="3 8">Cysteine desulfurase</fullName>
        <ecNumber evidence="3 8">2.8.1.7</ecNumber>
    </recommendedName>
</protein>
<dbReference type="PANTHER" id="PTHR43586">
    <property type="entry name" value="CYSTEINE DESULFURASE"/>
    <property type="match status" value="1"/>
</dbReference>
<dbReference type="Proteomes" id="UP000732298">
    <property type="component" value="Unassembled WGS sequence"/>
</dbReference>
<dbReference type="Gene3D" id="3.40.640.10">
    <property type="entry name" value="Type I PLP-dependent aspartate aminotransferase-like (Major domain)"/>
    <property type="match status" value="1"/>
</dbReference>
<dbReference type="InterPro" id="IPR010970">
    <property type="entry name" value="Cys_dSase_SufS"/>
</dbReference>
<dbReference type="Pfam" id="PF00266">
    <property type="entry name" value="Aminotran_5"/>
    <property type="match status" value="1"/>
</dbReference>
<dbReference type="PANTHER" id="PTHR43586:SF8">
    <property type="entry name" value="CYSTEINE DESULFURASE 1, CHLOROPLASTIC"/>
    <property type="match status" value="1"/>
</dbReference>
<evidence type="ECO:0000259" key="9">
    <source>
        <dbReference type="Pfam" id="PF00266"/>
    </source>
</evidence>
<keyword evidence="5 8" id="KW-0663">Pyridoxal phosphate</keyword>
<dbReference type="InterPro" id="IPR020578">
    <property type="entry name" value="Aminotrans_V_PyrdxlP_BS"/>
</dbReference>
<reference evidence="10" key="1">
    <citation type="submission" date="2020-07" db="EMBL/GenBank/DDBJ databases">
        <title>Huge and variable diversity of episymbiotic CPR bacteria and DPANN archaea in groundwater ecosystems.</title>
        <authorList>
            <person name="He C.Y."/>
            <person name="Keren R."/>
            <person name="Whittaker M."/>
            <person name="Farag I.F."/>
            <person name="Doudna J."/>
            <person name="Cate J.H.D."/>
            <person name="Banfield J.F."/>
        </authorList>
    </citation>
    <scope>NUCLEOTIDE SEQUENCE</scope>
    <source>
        <strain evidence="10">NC_groundwater_1296_Ag_S-0.2um_52_80</strain>
    </source>
</reference>
<comment type="similarity">
    <text evidence="2 8">Belongs to the class-V pyridoxal-phosphate-dependent aminotransferase family. Csd subfamily.</text>
</comment>
<dbReference type="GO" id="GO:0031071">
    <property type="term" value="F:cysteine desulfurase activity"/>
    <property type="evidence" value="ECO:0007669"/>
    <property type="project" value="UniProtKB-UniRule"/>
</dbReference>
<dbReference type="InterPro" id="IPR015422">
    <property type="entry name" value="PyrdxlP-dep_Trfase_small"/>
</dbReference>
<comment type="catalytic activity">
    <reaction evidence="6 8">
        <text>(sulfur carrier)-H + L-cysteine = (sulfur carrier)-SH + L-alanine</text>
        <dbReference type="Rhea" id="RHEA:43892"/>
        <dbReference type="Rhea" id="RHEA-COMP:14737"/>
        <dbReference type="Rhea" id="RHEA-COMP:14739"/>
        <dbReference type="ChEBI" id="CHEBI:29917"/>
        <dbReference type="ChEBI" id="CHEBI:35235"/>
        <dbReference type="ChEBI" id="CHEBI:57972"/>
        <dbReference type="ChEBI" id="CHEBI:64428"/>
        <dbReference type="EC" id="2.8.1.7"/>
    </reaction>
</comment>
<evidence type="ECO:0000256" key="1">
    <source>
        <dbReference type="ARBA" id="ARBA00001933"/>
    </source>
</evidence>
<dbReference type="EMBL" id="JACQPB010000034">
    <property type="protein sequence ID" value="MBI4210417.1"/>
    <property type="molecule type" value="Genomic_DNA"/>
</dbReference>
<dbReference type="Gene3D" id="3.90.1150.10">
    <property type="entry name" value="Aspartate Aminotransferase, domain 1"/>
    <property type="match status" value="1"/>
</dbReference>
<evidence type="ECO:0000256" key="2">
    <source>
        <dbReference type="ARBA" id="ARBA00010447"/>
    </source>
</evidence>
<keyword evidence="4 8" id="KW-0808">Transferase</keyword>
<evidence type="ECO:0000313" key="11">
    <source>
        <dbReference type="Proteomes" id="UP000732298"/>
    </source>
</evidence>
<comment type="caution">
    <text evidence="10">The sequence shown here is derived from an EMBL/GenBank/DDBJ whole genome shotgun (WGS) entry which is preliminary data.</text>
</comment>
<dbReference type="AlphaFoldDB" id="A0A8T3YLA3"/>
<dbReference type="SUPFAM" id="SSF53383">
    <property type="entry name" value="PLP-dependent transferases"/>
    <property type="match status" value="1"/>
</dbReference>
<sequence length="405" mass="44506">MDTARIRKGFPILARKLNGKKMTYLDNAATTQKPRQVIKAEREFYEKRNANVHRGLNALSREATELYELAHENAARFINAGGIEEIVFTKNATESLNLLAYSLGENIRTGDEILLTKMEHHANIVPWQELAKRKKATVKYADITEDGRLDIEDLNGKISPRTRIVSVTMASNILGTINDVEKISALAHEAGAKCVVDAAQAVPHTKVDVERIRCDFLAFSAHKMLGPTGLGILYGKSELLEEMPPFLTGGDMISTVTLEGAEWNKIPWKFEAGTPNIAGAAGFSAAIGYLEKTGMENIETHENKLLKAGLKRMAEIKGVEIYGPEKGPRTGIIPFNVDGVHPHDVSEVLDGNGVIIRAGNHCAQPLMREIGVEGIARASFYLYNNTEEIERLASSVEEAKKTFGV</sequence>
<evidence type="ECO:0000256" key="7">
    <source>
        <dbReference type="RuleBase" id="RU004504"/>
    </source>
</evidence>
<evidence type="ECO:0000256" key="5">
    <source>
        <dbReference type="ARBA" id="ARBA00022898"/>
    </source>
</evidence>
<dbReference type="EC" id="2.8.1.7" evidence="3 8"/>
<gene>
    <name evidence="10" type="ORF">HY544_02845</name>
</gene>
<dbReference type="InterPro" id="IPR000192">
    <property type="entry name" value="Aminotrans_V_dom"/>
</dbReference>
<feature type="domain" description="Aminotransferase class V" evidence="9">
    <location>
        <begin position="23"/>
        <end position="392"/>
    </location>
</feature>
<dbReference type="PROSITE" id="PS00595">
    <property type="entry name" value="AA_TRANSFER_CLASS_5"/>
    <property type="match status" value="1"/>
</dbReference>